<name>D8PHB8_9BACT</name>
<sequence>MRPISEGPEIPERVPPALLRAWANTLRRLQAEHDRAVARAQAANKRANSLAAQQRLYQAELSQLQPRILAAQAAVTRATSNLAAVTARLGEYRSARDAATARLLGTDRLAGTVATSHPLLLLPVRLETRFAPRRTGTGTDLLLRVYPDDIHIDSHEPGVTTEEERWGAQFWQQVAAVPPGPEQLERKRQAWQQLTERFGATRAAWIANALDPARSQAVTRRDDTWTRAPYTQVLPDRWVAIGYRGDRAHVTAWGTPIPETVAVGPAPRGTTLIEDNGLPPIDEGMRWLTDFDAAEAVGMGLRIPLSDEDAQAGFDRVVVLGTKASWDATTTATRLAQLFDAHHYTGGLAFIGQNVPTNNSAEASSGYRSTGSPAAETLEIELGAPLAQPGSDGEVTAKALGLPTSIFAHVQGAGGSEQRHAAAMNAALLALCDSALLRQLSEKTGAEFLRAHFAQFMRAAGPLPALRIDTQPYGLLPVAALDRWMSKTTADAESALAVWWQAQRRLLRHYTRRALHTLTENNPVVMLAQEATSCRYTMREFPEASITPPVPRALIPAALRNLILNRALAAPHDPTLDALLTLPEPTRQALLAESIDLATFRFDAWATSLATRRLAALRHADSTGVRLGGYGWVEQVRRAAPLEAVPTPPPGVSTPLARSATNKGYVHTPSLGHAAAAAVLRSGYLSQEHAAGEKPFAVDLSSERVHRAKWLLDGVRQGQSLSALLGYRFERGLHDRGLDRYIHRFRALTSLKENKRFADIHEKLGRSERTAREVAALYAQRDQAAGRAADARALKAEREGRAQTYRLELDTIALVAQQAQAADAQVAQATQALTQQQAAKPQGKVIQPSVRRYAVQLLEERDLDLWADRADQLMQAQSVATAQAAVAHQALSAKAGARAIAERAQATLLNANDPGSIPSAQAAITREETMVAEFDRQALAKEGGQRGKAEADLAAARAELAARLSQQWNEALESLPATNVVDGLALQRRWKASQQRTSPQSPWDTTTIPFGNTTLGFPAPGTNDFTSLVAQLQALDDLVDSVGDSVVAESVYQLVQGNPLRSGATLDAIATGEMPPPELDVIRTPRTGIGLTHRLCALFPMSAGTSPSTWPTQQPSARAQAEPVLNAWVATLLPNPALVRCKAEYVNPQDGQVYQAVETALTALALAPLDAVYMAEATDRAQRGELEQRWIAHLHRTRPASVPAEATVRLQFGRAPGWTNDLVSIGEFCEVTRTVRRLLSNARSIDGRDLSLPESPAASGLDTQEFTGRVTQAGQSLTAAHRTLQNLLPADPSTGDGAQPNLDVLRTALFHLASFGIAGAVPIDIGGTGAEARSVLLTQARSVAVEAGRRLERIAEADRTFDAAGATPEERRDHDLSNLRIVFGTDFLALPRMVASNAAQLSEAFGASLSLQANDLLAATTWFQRVAYVRPGAMRMQAAMLYAETMGNGASLQFQVGQLPFSSQDRWVALPGAPDHTIPRGRLSLVAQITTAQPLRFDQPFTGLLIDDWVETVPSRRETTGVTFHFDQPNSAPPQAVLLAVPADQRTTWDLNSLEAILQETMELIRLRAVSPGSRAETVWVEDGLPEGATPFGDGEGWTWVRSQPEPLSGTRAHRSVLAAGMHQHYFRGAKTQLLVSVGDRLFAHIYLNPARMPREVMLQWNDGTWEHRAYWGENLIAWGTDGTVSRQFMGQLPPPGQWVRLEVPASAVGLEGRLINGMAFTLSDGTATWDRAGTLSTQPEGLASTDLSAPALFFTGGTIDFTSVLEPSTGE</sequence>
<feature type="coiled-coil region" evidence="1">
    <location>
        <begin position="19"/>
        <end position="46"/>
    </location>
</feature>
<reference evidence="2 3" key="1">
    <citation type="journal article" date="2010" name="Proc. Natl. Acad. Sci. U.S.A.">
        <title>A Nitrospira metagenome illuminates the physiology and evolution of globally important nitrite-oxidizing bacteria.</title>
        <authorList>
            <person name="Lucker S."/>
            <person name="Wagner M."/>
            <person name="Maixner F."/>
            <person name="Pelletier E."/>
            <person name="Koch H."/>
            <person name="Vacherie B."/>
            <person name="Rattei T."/>
            <person name="Sinninghe Damste J."/>
            <person name="Spieck E."/>
            <person name="Le Paslier D."/>
            <person name="Daims H."/>
        </authorList>
    </citation>
    <scope>NUCLEOTIDE SEQUENCE [LARGE SCALE GENOMIC DNA]</scope>
</reference>
<accession>D8PHB8</accession>
<evidence type="ECO:0000313" key="3">
    <source>
        <dbReference type="Proteomes" id="UP000001660"/>
    </source>
</evidence>
<dbReference type="EMBL" id="FP929003">
    <property type="protein sequence ID" value="CBK42655.1"/>
    <property type="molecule type" value="Genomic_DNA"/>
</dbReference>
<keyword evidence="1" id="KW-0175">Coiled coil</keyword>
<dbReference type="KEGG" id="nde:NIDE2959"/>
<proteinExistence type="predicted"/>
<keyword evidence="3" id="KW-1185">Reference proteome</keyword>
<dbReference type="OrthoDB" id="9757728at2"/>
<evidence type="ECO:0000313" key="2">
    <source>
        <dbReference type="EMBL" id="CBK42655.1"/>
    </source>
</evidence>
<gene>
    <name evidence="2" type="ORF">NIDE2959</name>
</gene>
<organism evidence="2 3">
    <name type="scientific">Nitrospira defluvii</name>
    <dbReference type="NCBI Taxonomy" id="330214"/>
    <lineage>
        <taxon>Bacteria</taxon>
        <taxon>Pseudomonadati</taxon>
        <taxon>Nitrospirota</taxon>
        <taxon>Nitrospiria</taxon>
        <taxon>Nitrospirales</taxon>
        <taxon>Nitrospiraceae</taxon>
        <taxon>Nitrospira</taxon>
    </lineage>
</organism>
<dbReference type="eggNOG" id="COG0845">
    <property type="taxonomic scope" value="Bacteria"/>
</dbReference>
<dbReference type="Proteomes" id="UP000001660">
    <property type="component" value="Chromosome"/>
</dbReference>
<protein>
    <submittedName>
        <fullName evidence="2">Uncharacterized protein</fullName>
    </submittedName>
</protein>
<dbReference type="HOGENOM" id="CLU_242886_0_0_0"/>
<evidence type="ECO:0000256" key="1">
    <source>
        <dbReference type="SAM" id="Coils"/>
    </source>
</evidence>
<dbReference type="STRING" id="330214.NIDE2959"/>